<name>A0A8T2Q159_CERRI</name>
<evidence type="ECO:0000313" key="10">
    <source>
        <dbReference type="Proteomes" id="UP000825935"/>
    </source>
</evidence>
<dbReference type="PROSITE" id="PS51918">
    <property type="entry name" value="RADICAL_SAM"/>
    <property type="match status" value="1"/>
</dbReference>
<keyword evidence="2" id="KW-0004">4Fe-4S</keyword>
<evidence type="ECO:0000256" key="5">
    <source>
        <dbReference type="ARBA" id="ARBA00023004"/>
    </source>
</evidence>
<dbReference type="Pfam" id="PF01938">
    <property type="entry name" value="TRAM"/>
    <property type="match status" value="1"/>
</dbReference>
<keyword evidence="6" id="KW-0411">Iron-sulfur</keyword>
<dbReference type="InterPro" id="IPR020612">
    <property type="entry name" value="Methylthiotransferase_CS"/>
</dbReference>
<reference evidence="9" key="1">
    <citation type="submission" date="2021-08" db="EMBL/GenBank/DDBJ databases">
        <title>WGS assembly of Ceratopteris richardii.</title>
        <authorList>
            <person name="Marchant D.B."/>
            <person name="Chen G."/>
            <person name="Jenkins J."/>
            <person name="Shu S."/>
            <person name="Leebens-Mack J."/>
            <person name="Grimwood J."/>
            <person name="Schmutz J."/>
            <person name="Soltis P."/>
            <person name="Soltis D."/>
            <person name="Chen Z.-H."/>
        </authorList>
    </citation>
    <scope>NUCLEOTIDE SEQUENCE</scope>
    <source>
        <strain evidence="9">Whitten #5841</strain>
        <tissue evidence="9">Leaf</tissue>
    </source>
</reference>
<evidence type="ECO:0000256" key="1">
    <source>
        <dbReference type="ARBA" id="ARBA00001966"/>
    </source>
</evidence>
<sequence>MGPQHVGRLTELLEQVELGSQVCALEPIYIMEDITKPRRDSSVSAWVNIIYGCNEGCTYCVVPGTRGKEQSRLPDAIRKEMLALGEAGYKEVTLLGQNIDAYGRDLGLLDNDSSSRQRWTLADLLLYVHDVPGIERIRFVTSHPKYFTEKLIKTCKELPKVCEYFNIPFQSGDNDILKEMKRGYTREKYLNMIQMIRHYMPDASISADAIVGFPGETEEQFCNTLSLMEEVKFDAVNTAAYSPRPRTPAALWDNQVADLVKEDRLHRINRLVSDHALERSQRYLGRVENILVEAKNPRPGKEDQVMGRTGGNKVTFFKGGPELIGSFVNVKITDVTSASLRGERV</sequence>
<dbReference type="PANTHER" id="PTHR43020:SF2">
    <property type="entry name" value="MITOCHONDRIAL TRNA METHYLTHIOTRANSFERASE CDK5RAP1"/>
    <property type="match status" value="1"/>
</dbReference>
<dbReference type="PROSITE" id="PS50926">
    <property type="entry name" value="TRAM"/>
    <property type="match status" value="1"/>
</dbReference>
<dbReference type="OrthoDB" id="190098at2759"/>
<comment type="cofactor">
    <cofactor evidence="1">
        <name>[4Fe-4S] cluster</name>
        <dbReference type="ChEBI" id="CHEBI:49883"/>
    </cofactor>
</comment>
<dbReference type="InterPro" id="IPR058240">
    <property type="entry name" value="rSAM_sf"/>
</dbReference>
<dbReference type="InterPro" id="IPR005839">
    <property type="entry name" value="Methylthiotransferase"/>
</dbReference>
<organism evidence="9 10">
    <name type="scientific">Ceratopteris richardii</name>
    <name type="common">Triangle waterfern</name>
    <dbReference type="NCBI Taxonomy" id="49495"/>
    <lineage>
        <taxon>Eukaryota</taxon>
        <taxon>Viridiplantae</taxon>
        <taxon>Streptophyta</taxon>
        <taxon>Embryophyta</taxon>
        <taxon>Tracheophyta</taxon>
        <taxon>Polypodiopsida</taxon>
        <taxon>Polypodiidae</taxon>
        <taxon>Polypodiales</taxon>
        <taxon>Pteridineae</taxon>
        <taxon>Pteridaceae</taxon>
        <taxon>Parkerioideae</taxon>
        <taxon>Ceratopteris</taxon>
    </lineage>
</organism>
<dbReference type="GO" id="GO:0035596">
    <property type="term" value="F:methylthiotransferase activity"/>
    <property type="evidence" value="ECO:0007669"/>
    <property type="project" value="TreeGrafter"/>
</dbReference>
<dbReference type="CDD" id="cd01335">
    <property type="entry name" value="Radical_SAM"/>
    <property type="match status" value="1"/>
</dbReference>
<dbReference type="EMBL" id="CM035444">
    <property type="protein sequence ID" value="KAH7277398.1"/>
    <property type="molecule type" value="Genomic_DNA"/>
</dbReference>
<dbReference type="FunFam" id="3.80.30.20:FF:000001">
    <property type="entry name" value="tRNA-2-methylthio-N(6)-dimethylallyladenosine synthase 2"/>
    <property type="match status" value="1"/>
</dbReference>
<dbReference type="InterPro" id="IPR006638">
    <property type="entry name" value="Elp3/MiaA/NifB-like_rSAM"/>
</dbReference>
<keyword evidence="3" id="KW-0949">S-adenosyl-L-methionine</keyword>
<dbReference type="PANTHER" id="PTHR43020">
    <property type="entry name" value="CDK5 REGULATORY SUBUNIT-ASSOCIATED PROTEIN 1"/>
    <property type="match status" value="1"/>
</dbReference>
<dbReference type="SUPFAM" id="SSF102114">
    <property type="entry name" value="Radical SAM enzymes"/>
    <property type="match status" value="1"/>
</dbReference>
<evidence type="ECO:0000256" key="2">
    <source>
        <dbReference type="ARBA" id="ARBA00022485"/>
    </source>
</evidence>
<keyword evidence="5" id="KW-0408">Iron</keyword>
<comment type="caution">
    <text evidence="9">The sequence shown here is derived from an EMBL/GenBank/DDBJ whole genome shotgun (WGS) entry which is preliminary data.</text>
</comment>
<keyword evidence="4" id="KW-0479">Metal-binding</keyword>
<dbReference type="GO" id="GO:0051539">
    <property type="term" value="F:4 iron, 4 sulfur cluster binding"/>
    <property type="evidence" value="ECO:0007669"/>
    <property type="project" value="UniProtKB-KW"/>
</dbReference>
<dbReference type="NCBIfam" id="TIGR00089">
    <property type="entry name" value="MiaB/RimO family radical SAM methylthiotransferase"/>
    <property type="match status" value="1"/>
</dbReference>
<dbReference type="GO" id="GO:0046872">
    <property type="term" value="F:metal ion binding"/>
    <property type="evidence" value="ECO:0007669"/>
    <property type="project" value="UniProtKB-KW"/>
</dbReference>
<dbReference type="SFLD" id="SFLDS00029">
    <property type="entry name" value="Radical_SAM"/>
    <property type="match status" value="1"/>
</dbReference>
<dbReference type="SFLD" id="SFLDG01082">
    <property type="entry name" value="B12-binding_domain_containing"/>
    <property type="match status" value="1"/>
</dbReference>
<dbReference type="InterPro" id="IPR007197">
    <property type="entry name" value="rSAM"/>
</dbReference>
<dbReference type="GO" id="GO:0035600">
    <property type="term" value="P:tRNA methylthiolation"/>
    <property type="evidence" value="ECO:0007669"/>
    <property type="project" value="TreeGrafter"/>
</dbReference>
<evidence type="ECO:0000256" key="4">
    <source>
        <dbReference type="ARBA" id="ARBA00022723"/>
    </source>
</evidence>
<evidence type="ECO:0000259" key="7">
    <source>
        <dbReference type="PROSITE" id="PS50926"/>
    </source>
</evidence>
<dbReference type="Pfam" id="PF04055">
    <property type="entry name" value="Radical_SAM"/>
    <property type="match status" value="1"/>
</dbReference>
<dbReference type="AlphaFoldDB" id="A0A8T2Q159"/>
<keyword evidence="10" id="KW-1185">Reference proteome</keyword>
<accession>A0A8T2Q159</accession>
<feature type="domain" description="TRAM" evidence="7">
    <location>
        <begin position="281"/>
        <end position="345"/>
    </location>
</feature>
<evidence type="ECO:0000256" key="6">
    <source>
        <dbReference type="ARBA" id="ARBA00023014"/>
    </source>
</evidence>
<evidence type="ECO:0000256" key="3">
    <source>
        <dbReference type="ARBA" id="ARBA00022691"/>
    </source>
</evidence>
<dbReference type="InterPro" id="IPR002792">
    <property type="entry name" value="TRAM_dom"/>
</dbReference>
<gene>
    <name evidence="9" type="ORF">KP509_39G049100</name>
</gene>
<evidence type="ECO:0000313" key="9">
    <source>
        <dbReference type="EMBL" id="KAH7277398.1"/>
    </source>
</evidence>
<dbReference type="PROSITE" id="PS01278">
    <property type="entry name" value="MTTASE_RADICAL"/>
    <property type="match status" value="1"/>
</dbReference>
<dbReference type="SMART" id="SM00729">
    <property type="entry name" value="Elp3"/>
    <property type="match status" value="1"/>
</dbReference>
<dbReference type="SFLD" id="SFLDG01061">
    <property type="entry name" value="methylthiotransferase"/>
    <property type="match status" value="1"/>
</dbReference>
<protein>
    <submittedName>
        <fullName evidence="9">Uncharacterized protein</fullName>
    </submittedName>
</protein>
<dbReference type="Gene3D" id="3.80.30.20">
    <property type="entry name" value="tm_1862 like domain"/>
    <property type="match status" value="1"/>
</dbReference>
<evidence type="ECO:0000259" key="8">
    <source>
        <dbReference type="PROSITE" id="PS51918"/>
    </source>
</evidence>
<dbReference type="InterPro" id="IPR023404">
    <property type="entry name" value="rSAM_horseshoe"/>
</dbReference>
<feature type="domain" description="Radical SAM core" evidence="8">
    <location>
        <begin position="39"/>
        <end position="278"/>
    </location>
</feature>
<dbReference type="Proteomes" id="UP000825935">
    <property type="component" value="Chromosome 39"/>
</dbReference>
<proteinExistence type="predicted"/>